<evidence type="ECO:0000256" key="2">
    <source>
        <dbReference type="SAM" id="Phobius"/>
    </source>
</evidence>
<dbReference type="Proteomes" id="UP001595075">
    <property type="component" value="Unassembled WGS sequence"/>
</dbReference>
<evidence type="ECO:0000256" key="3">
    <source>
        <dbReference type="SAM" id="SignalP"/>
    </source>
</evidence>
<feature type="compositionally biased region" description="Low complexity" evidence="1">
    <location>
        <begin position="253"/>
        <end position="270"/>
    </location>
</feature>
<feature type="chain" id="PRO_5047090430" evidence="3">
    <location>
        <begin position="40"/>
        <end position="270"/>
    </location>
</feature>
<keyword evidence="2" id="KW-0472">Membrane</keyword>
<feature type="region of interest" description="Disordered" evidence="1">
    <location>
        <begin position="142"/>
        <end position="270"/>
    </location>
</feature>
<keyword evidence="3" id="KW-0732">Signal</keyword>
<feature type="region of interest" description="Disordered" evidence="1">
    <location>
        <begin position="49"/>
        <end position="85"/>
    </location>
</feature>
<protein>
    <submittedName>
        <fullName evidence="4">Uncharacterized protein</fullName>
    </submittedName>
</protein>
<dbReference type="EMBL" id="JAZHXI010000005">
    <property type="protein sequence ID" value="KAL2071302.1"/>
    <property type="molecule type" value="Genomic_DNA"/>
</dbReference>
<feature type="transmembrane region" description="Helical" evidence="2">
    <location>
        <begin position="94"/>
        <end position="114"/>
    </location>
</feature>
<reference evidence="4 5" key="1">
    <citation type="journal article" date="2024" name="Commun. Biol.">
        <title>Comparative genomic analysis of thermophilic fungi reveals convergent evolutionary adaptations and gene losses.</title>
        <authorList>
            <person name="Steindorff A.S."/>
            <person name="Aguilar-Pontes M.V."/>
            <person name="Robinson A.J."/>
            <person name="Andreopoulos B."/>
            <person name="LaButti K."/>
            <person name="Kuo A."/>
            <person name="Mondo S."/>
            <person name="Riley R."/>
            <person name="Otillar R."/>
            <person name="Haridas S."/>
            <person name="Lipzen A."/>
            <person name="Grimwood J."/>
            <person name="Schmutz J."/>
            <person name="Clum A."/>
            <person name="Reid I.D."/>
            <person name="Moisan M.C."/>
            <person name="Butler G."/>
            <person name="Nguyen T.T.M."/>
            <person name="Dewar K."/>
            <person name="Conant G."/>
            <person name="Drula E."/>
            <person name="Henrissat B."/>
            <person name="Hansel C."/>
            <person name="Singer S."/>
            <person name="Hutchinson M.I."/>
            <person name="de Vries R.P."/>
            <person name="Natvig D.O."/>
            <person name="Powell A.J."/>
            <person name="Tsang A."/>
            <person name="Grigoriev I.V."/>
        </authorList>
    </citation>
    <scope>NUCLEOTIDE SEQUENCE [LARGE SCALE GENOMIC DNA]</scope>
    <source>
        <strain evidence="4 5">CBS 494.80</strain>
    </source>
</reference>
<proteinExistence type="predicted"/>
<comment type="caution">
    <text evidence="4">The sequence shown here is derived from an EMBL/GenBank/DDBJ whole genome shotgun (WGS) entry which is preliminary data.</text>
</comment>
<gene>
    <name evidence="4" type="ORF">VTL71DRAFT_12537</name>
</gene>
<keyword evidence="2" id="KW-0812">Transmembrane</keyword>
<evidence type="ECO:0000313" key="5">
    <source>
        <dbReference type="Proteomes" id="UP001595075"/>
    </source>
</evidence>
<feature type="compositionally biased region" description="Basic and acidic residues" evidence="1">
    <location>
        <begin position="199"/>
        <end position="212"/>
    </location>
</feature>
<name>A0ABR4CMU4_9HELO</name>
<sequence>MVLRKITAACSCSLSLNLSLNLFPTLLFLHSILPSTSYAQVTDPSNTSTFQTSTVLPSPNSTPSSTQTQQNASSPTSTDGSTSDGRSPNGTFNFYFIIVAIVIIIFILSMLYLGKRKKQKAALMRRNSQRALAEDMEGLRDRFGMGRGGMRRAHAGGGGSDARRGRMEGLEGLNDVGEAPPPYRPASKPPSLRSGDAVGVREIERSETREGQVVEMNTMSTEAAMTRQDPPGYGHDMSANGGGNARWEDMDMARPAPAVTAPPRRNGSTD</sequence>
<keyword evidence="2" id="KW-1133">Transmembrane helix</keyword>
<keyword evidence="5" id="KW-1185">Reference proteome</keyword>
<feature type="compositionally biased region" description="Low complexity" evidence="1">
    <location>
        <begin position="52"/>
        <end position="85"/>
    </location>
</feature>
<accession>A0ABR4CMU4</accession>
<feature type="compositionally biased region" description="Pro residues" evidence="1">
    <location>
        <begin position="179"/>
        <end position="188"/>
    </location>
</feature>
<organism evidence="4 5">
    <name type="scientific">Oculimacula yallundae</name>
    <dbReference type="NCBI Taxonomy" id="86028"/>
    <lineage>
        <taxon>Eukaryota</taxon>
        <taxon>Fungi</taxon>
        <taxon>Dikarya</taxon>
        <taxon>Ascomycota</taxon>
        <taxon>Pezizomycotina</taxon>
        <taxon>Leotiomycetes</taxon>
        <taxon>Helotiales</taxon>
        <taxon>Ploettnerulaceae</taxon>
        <taxon>Oculimacula</taxon>
    </lineage>
</organism>
<feature type="signal peptide" evidence="3">
    <location>
        <begin position="1"/>
        <end position="39"/>
    </location>
</feature>
<evidence type="ECO:0000313" key="4">
    <source>
        <dbReference type="EMBL" id="KAL2071302.1"/>
    </source>
</evidence>
<evidence type="ECO:0000256" key="1">
    <source>
        <dbReference type="SAM" id="MobiDB-lite"/>
    </source>
</evidence>